<feature type="region of interest" description="Disordered" evidence="1">
    <location>
        <begin position="205"/>
        <end position="237"/>
    </location>
</feature>
<dbReference type="HOGENOM" id="CLU_113386_0_0_1"/>
<evidence type="ECO:0000313" key="2">
    <source>
        <dbReference type="EMBL" id="EPT05972.1"/>
    </source>
</evidence>
<dbReference type="InParanoid" id="S8ELI3"/>
<gene>
    <name evidence="2" type="ORF">FOMPIDRAFT_1021107</name>
</gene>
<protein>
    <submittedName>
        <fullName evidence="2">Uncharacterized protein</fullName>
    </submittedName>
</protein>
<proteinExistence type="predicted"/>
<organism evidence="2 3">
    <name type="scientific">Fomitopsis schrenkii</name>
    <name type="common">Brown rot fungus</name>
    <dbReference type="NCBI Taxonomy" id="2126942"/>
    <lineage>
        <taxon>Eukaryota</taxon>
        <taxon>Fungi</taxon>
        <taxon>Dikarya</taxon>
        <taxon>Basidiomycota</taxon>
        <taxon>Agaricomycotina</taxon>
        <taxon>Agaricomycetes</taxon>
        <taxon>Polyporales</taxon>
        <taxon>Fomitopsis</taxon>
    </lineage>
</organism>
<reference evidence="2 3" key="1">
    <citation type="journal article" date="2012" name="Science">
        <title>The Paleozoic origin of enzymatic lignin decomposition reconstructed from 31 fungal genomes.</title>
        <authorList>
            <person name="Floudas D."/>
            <person name="Binder M."/>
            <person name="Riley R."/>
            <person name="Barry K."/>
            <person name="Blanchette R.A."/>
            <person name="Henrissat B."/>
            <person name="Martinez A.T."/>
            <person name="Otillar R."/>
            <person name="Spatafora J.W."/>
            <person name="Yadav J.S."/>
            <person name="Aerts A."/>
            <person name="Benoit I."/>
            <person name="Boyd A."/>
            <person name="Carlson A."/>
            <person name="Copeland A."/>
            <person name="Coutinho P.M."/>
            <person name="de Vries R.P."/>
            <person name="Ferreira P."/>
            <person name="Findley K."/>
            <person name="Foster B."/>
            <person name="Gaskell J."/>
            <person name="Glotzer D."/>
            <person name="Gorecki P."/>
            <person name="Heitman J."/>
            <person name="Hesse C."/>
            <person name="Hori C."/>
            <person name="Igarashi K."/>
            <person name="Jurgens J.A."/>
            <person name="Kallen N."/>
            <person name="Kersten P."/>
            <person name="Kohler A."/>
            <person name="Kuees U."/>
            <person name="Kumar T.K.A."/>
            <person name="Kuo A."/>
            <person name="LaButti K."/>
            <person name="Larrondo L.F."/>
            <person name="Lindquist E."/>
            <person name="Ling A."/>
            <person name="Lombard V."/>
            <person name="Lucas S."/>
            <person name="Lundell T."/>
            <person name="Martin R."/>
            <person name="McLaughlin D.J."/>
            <person name="Morgenstern I."/>
            <person name="Morin E."/>
            <person name="Murat C."/>
            <person name="Nagy L.G."/>
            <person name="Nolan M."/>
            <person name="Ohm R.A."/>
            <person name="Patyshakuliyeva A."/>
            <person name="Rokas A."/>
            <person name="Ruiz-Duenas F.J."/>
            <person name="Sabat G."/>
            <person name="Salamov A."/>
            <person name="Samejima M."/>
            <person name="Schmutz J."/>
            <person name="Slot J.C."/>
            <person name="St John F."/>
            <person name="Stenlid J."/>
            <person name="Sun H."/>
            <person name="Sun S."/>
            <person name="Syed K."/>
            <person name="Tsang A."/>
            <person name="Wiebenga A."/>
            <person name="Young D."/>
            <person name="Pisabarro A."/>
            <person name="Eastwood D.C."/>
            <person name="Martin F."/>
            <person name="Cullen D."/>
            <person name="Grigoriev I.V."/>
            <person name="Hibbett D.S."/>
        </authorList>
    </citation>
    <scope>NUCLEOTIDE SEQUENCE</scope>
    <source>
        <strain evidence="3">FP-58527</strain>
    </source>
</reference>
<dbReference type="Proteomes" id="UP000015241">
    <property type="component" value="Unassembled WGS sequence"/>
</dbReference>
<dbReference type="EMBL" id="KE504122">
    <property type="protein sequence ID" value="EPT05972.1"/>
    <property type="molecule type" value="Genomic_DNA"/>
</dbReference>
<sequence>MSCNADNFVFAAPRPVRLAAPSAAAPYSPFQGALNRPQTRMSTVCLVADGVDRLKLGDEALHAQDDMAKPTDPAERDSVSPRASPRATSSEALEEFLSILQSSSFRFPPTSPILRSNNGTTQHTFFYRASSSLSTSHGDGLGLSLGDAADEMRRDSATPVYPFKLLGSGSLASPVSRSHTRNPFQRHPSYENAIVGILRPMSMSPGPLSPGSPAMVAMSPAAVPLPLPTPDELEATS</sequence>
<accession>S8ELI3</accession>
<feature type="compositionally biased region" description="Basic and acidic residues" evidence="1">
    <location>
        <begin position="62"/>
        <end position="79"/>
    </location>
</feature>
<dbReference type="OrthoDB" id="3242721at2759"/>
<evidence type="ECO:0000256" key="1">
    <source>
        <dbReference type="SAM" id="MobiDB-lite"/>
    </source>
</evidence>
<feature type="compositionally biased region" description="Low complexity" evidence="1">
    <location>
        <begin position="205"/>
        <end position="222"/>
    </location>
</feature>
<dbReference type="eggNOG" id="ENOG502STK9">
    <property type="taxonomic scope" value="Eukaryota"/>
</dbReference>
<name>S8ELI3_FOMSC</name>
<dbReference type="AlphaFoldDB" id="S8ELI3"/>
<keyword evidence="3" id="KW-1185">Reference proteome</keyword>
<feature type="region of interest" description="Disordered" evidence="1">
    <location>
        <begin position="62"/>
        <end position="88"/>
    </location>
</feature>
<evidence type="ECO:0000313" key="3">
    <source>
        <dbReference type="Proteomes" id="UP000015241"/>
    </source>
</evidence>